<accession>A0A0M9WCT9</accession>
<organism evidence="2 3">
    <name type="scientific">Penicillium nordicum</name>
    <dbReference type="NCBI Taxonomy" id="229535"/>
    <lineage>
        <taxon>Eukaryota</taxon>
        <taxon>Fungi</taxon>
        <taxon>Dikarya</taxon>
        <taxon>Ascomycota</taxon>
        <taxon>Pezizomycotina</taxon>
        <taxon>Eurotiomycetes</taxon>
        <taxon>Eurotiomycetidae</taxon>
        <taxon>Eurotiales</taxon>
        <taxon>Aspergillaceae</taxon>
        <taxon>Penicillium</taxon>
    </lineage>
</organism>
<evidence type="ECO:0000313" key="2">
    <source>
        <dbReference type="EMBL" id="KOS39983.1"/>
    </source>
</evidence>
<keyword evidence="3" id="KW-1185">Reference proteome</keyword>
<protein>
    <submittedName>
        <fullName evidence="2">Uncharacterized protein</fullName>
    </submittedName>
</protein>
<name>A0A0M9WCT9_9EURO</name>
<sequence>MMGGRSGFAPTFLPKSGEELGPWTHRQRCHLFLFVIELTDVYIEIFGQDDIRDVLLRGDIDMFLDIIFMCILVDIFLNVLLGVFQNVYEGGKKHEQYR</sequence>
<proteinExistence type="predicted"/>
<dbReference type="AlphaFoldDB" id="A0A0M9WCT9"/>
<reference evidence="2 3" key="1">
    <citation type="submission" date="2015-08" db="EMBL/GenBank/DDBJ databases">
        <title>Genome sequencing of Penicillium nordicum.</title>
        <authorList>
            <person name="Nguyen H.D."/>
            <person name="Seifert K.A."/>
        </authorList>
    </citation>
    <scope>NUCLEOTIDE SEQUENCE [LARGE SCALE GENOMIC DNA]</scope>
    <source>
        <strain evidence="2 3">DAOMC 185683</strain>
    </source>
</reference>
<dbReference type="Proteomes" id="UP000037696">
    <property type="component" value="Unassembled WGS sequence"/>
</dbReference>
<evidence type="ECO:0000313" key="3">
    <source>
        <dbReference type="Proteomes" id="UP000037696"/>
    </source>
</evidence>
<evidence type="ECO:0000256" key="1">
    <source>
        <dbReference type="SAM" id="Phobius"/>
    </source>
</evidence>
<comment type="caution">
    <text evidence="2">The sequence shown here is derived from an EMBL/GenBank/DDBJ whole genome shotgun (WGS) entry which is preliminary data.</text>
</comment>
<gene>
    <name evidence="2" type="ORF">ACN38_g9188</name>
</gene>
<feature type="transmembrane region" description="Helical" evidence="1">
    <location>
        <begin position="66"/>
        <end position="88"/>
    </location>
</feature>
<keyword evidence="1" id="KW-1133">Transmembrane helix</keyword>
<keyword evidence="1" id="KW-0472">Membrane</keyword>
<keyword evidence="1" id="KW-0812">Transmembrane</keyword>
<dbReference type="EMBL" id="LHQQ01000181">
    <property type="protein sequence ID" value="KOS39983.1"/>
    <property type="molecule type" value="Genomic_DNA"/>
</dbReference>